<dbReference type="Gene3D" id="2.40.330.10">
    <property type="entry name" value="DNA-binding pseudobarrel domain"/>
    <property type="match status" value="1"/>
</dbReference>
<dbReference type="GO" id="GO:0003677">
    <property type="term" value="F:DNA binding"/>
    <property type="evidence" value="ECO:0007669"/>
    <property type="project" value="UniProtKB-KW"/>
</dbReference>
<dbReference type="InterPro" id="IPR003340">
    <property type="entry name" value="B3_DNA-bd"/>
</dbReference>
<keyword evidence="4" id="KW-0804">Transcription</keyword>
<evidence type="ECO:0000256" key="3">
    <source>
        <dbReference type="ARBA" id="ARBA00023125"/>
    </source>
</evidence>
<keyword evidence="10" id="KW-1185">Reference proteome</keyword>
<dbReference type="GO" id="GO:0005634">
    <property type="term" value="C:nucleus"/>
    <property type="evidence" value="ECO:0007669"/>
    <property type="project" value="UniProtKB-SubCell"/>
</dbReference>
<feature type="region of interest" description="Disordered" evidence="6">
    <location>
        <begin position="34"/>
        <end position="68"/>
    </location>
</feature>
<dbReference type="Proteomes" id="UP001497457">
    <property type="component" value="Chromosome 13rd"/>
</dbReference>
<dbReference type="Proteomes" id="UP001497457">
    <property type="component" value="Chromosome 14rd"/>
</dbReference>
<dbReference type="CDD" id="cd10017">
    <property type="entry name" value="B3_DNA"/>
    <property type="match status" value="1"/>
</dbReference>
<evidence type="ECO:0000313" key="9">
    <source>
        <dbReference type="EMBL" id="CAL4923304.1"/>
    </source>
</evidence>
<evidence type="ECO:0000256" key="1">
    <source>
        <dbReference type="ARBA" id="ARBA00004123"/>
    </source>
</evidence>
<protein>
    <recommendedName>
        <fullName evidence="7">TF-B3 domain-containing protein</fullName>
    </recommendedName>
</protein>
<evidence type="ECO:0000256" key="6">
    <source>
        <dbReference type="SAM" id="MobiDB-lite"/>
    </source>
</evidence>
<organism evidence="8 10">
    <name type="scientific">Urochloa decumbens</name>
    <dbReference type="NCBI Taxonomy" id="240449"/>
    <lineage>
        <taxon>Eukaryota</taxon>
        <taxon>Viridiplantae</taxon>
        <taxon>Streptophyta</taxon>
        <taxon>Embryophyta</taxon>
        <taxon>Tracheophyta</taxon>
        <taxon>Spermatophyta</taxon>
        <taxon>Magnoliopsida</taxon>
        <taxon>Liliopsida</taxon>
        <taxon>Poales</taxon>
        <taxon>Poaceae</taxon>
        <taxon>PACMAD clade</taxon>
        <taxon>Panicoideae</taxon>
        <taxon>Panicodae</taxon>
        <taxon>Paniceae</taxon>
        <taxon>Melinidinae</taxon>
        <taxon>Urochloa</taxon>
    </lineage>
</organism>
<comment type="subcellular location">
    <subcellularLocation>
        <location evidence="1">Nucleus</location>
    </subcellularLocation>
</comment>
<evidence type="ECO:0000256" key="5">
    <source>
        <dbReference type="ARBA" id="ARBA00023242"/>
    </source>
</evidence>
<dbReference type="SUPFAM" id="SSF101936">
    <property type="entry name" value="DNA-binding pseudobarrel domain"/>
    <property type="match status" value="1"/>
</dbReference>
<evidence type="ECO:0000259" key="7">
    <source>
        <dbReference type="PROSITE" id="PS50863"/>
    </source>
</evidence>
<evidence type="ECO:0000313" key="8">
    <source>
        <dbReference type="EMBL" id="CAL4915058.1"/>
    </source>
</evidence>
<dbReference type="InterPro" id="IPR015300">
    <property type="entry name" value="DNA-bd_pseudobarrel_sf"/>
</dbReference>
<evidence type="ECO:0000256" key="2">
    <source>
        <dbReference type="ARBA" id="ARBA00023015"/>
    </source>
</evidence>
<dbReference type="PANTHER" id="PTHR31391:SF99">
    <property type="entry name" value="B3 DOMAIN-CONTAINING PROTEIN OS06G0194400"/>
    <property type="match status" value="1"/>
</dbReference>
<keyword evidence="3" id="KW-0238">DNA-binding</keyword>
<dbReference type="Pfam" id="PF02362">
    <property type="entry name" value="B3"/>
    <property type="match status" value="1"/>
</dbReference>
<dbReference type="EMBL" id="OZ075124">
    <property type="protein sequence ID" value="CAL4923304.1"/>
    <property type="molecule type" value="Genomic_DNA"/>
</dbReference>
<feature type="domain" description="TF-B3" evidence="7">
    <location>
        <begin position="110"/>
        <end position="203"/>
    </location>
</feature>
<evidence type="ECO:0000256" key="4">
    <source>
        <dbReference type="ARBA" id="ARBA00023163"/>
    </source>
</evidence>
<name>A0ABC8WT70_9POAL</name>
<dbReference type="PANTHER" id="PTHR31391">
    <property type="entry name" value="B3 DOMAIN-CONTAINING PROTEIN OS11G0197600-RELATED"/>
    <property type="match status" value="1"/>
</dbReference>
<dbReference type="PROSITE" id="PS50863">
    <property type="entry name" value="B3"/>
    <property type="match status" value="1"/>
</dbReference>
<reference evidence="8 10" key="2">
    <citation type="submission" date="2024-10" db="EMBL/GenBank/DDBJ databases">
        <authorList>
            <person name="Ryan C."/>
        </authorList>
    </citation>
    <scope>NUCLEOTIDE SEQUENCE [LARGE SCALE GENOMIC DNA]</scope>
</reference>
<accession>A0ABC8WT70</accession>
<keyword evidence="5" id="KW-0539">Nucleus</keyword>
<proteinExistence type="predicted"/>
<sequence length="207" mass="23853">MAAVAAYEAQRQQQIEENKRKIEELGLRHLAAAAMPPQAKQLKPKHKARMPGAATAAPPRRSGRVANLPEQPDYRENFKKKMTGVTDVERSYAIAKAKELLGQLGAHHPTFVKHMTQYYATGWPLALPTQFCREHLPEHDELITLVDEEDHESVVHFHNGRNDRHYYINWKGFVINHNLDDGDCLVFQLIQQRRFKVYILKAPFLLK</sequence>
<keyword evidence="2" id="KW-0805">Transcription regulation</keyword>
<evidence type="ECO:0000313" key="10">
    <source>
        <dbReference type="Proteomes" id="UP001497457"/>
    </source>
</evidence>
<reference evidence="10" key="1">
    <citation type="submission" date="2024-06" db="EMBL/GenBank/DDBJ databases">
        <authorList>
            <person name="Ryan C."/>
        </authorList>
    </citation>
    <scope>NUCLEOTIDE SEQUENCE [LARGE SCALE GENOMIC DNA]</scope>
</reference>
<dbReference type="SMART" id="SM01019">
    <property type="entry name" value="B3"/>
    <property type="match status" value="1"/>
</dbReference>
<dbReference type="AlphaFoldDB" id="A0ABC8WT70"/>
<dbReference type="EMBL" id="OZ075123">
    <property type="protein sequence ID" value="CAL4915058.1"/>
    <property type="molecule type" value="Genomic_DNA"/>
</dbReference>
<dbReference type="InterPro" id="IPR044837">
    <property type="entry name" value="REM16-like"/>
</dbReference>
<gene>
    <name evidence="8" type="ORF">URODEC1_LOCUS17282</name>
    <name evidence="9" type="ORF">URODEC1_LOCUS22230</name>
</gene>